<dbReference type="Pfam" id="PF13487">
    <property type="entry name" value="HD_5"/>
    <property type="match status" value="1"/>
</dbReference>
<evidence type="ECO:0000259" key="1">
    <source>
        <dbReference type="PROSITE" id="PS51832"/>
    </source>
</evidence>
<dbReference type="PANTHER" id="PTHR43155:SF2">
    <property type="entry name" value="CYCLIC DI-GMP PHOSPHODIESTERASE PA4108"/>
    <property type="match status" value="1"/>
</dbReference>
<accession>X1DPK9</accession>
<dbReference type="PANTHER" id="PTHR43155">
    <property type="entry name" value="CYCLIC DI-GMP PHOSPHODIESTERASE PA4108-RELATED"/>
    <property type="match status" value="1"/>
</dbReference>
<reference evidence="2" key="1">
    <citation type="journal article" date="2014" name="Front. Microbiol.">
        <title>High frequency of phylogenetically diverse reductive dehalogenase-homologous genes in deep subseafloor sedimentary metagenomes.</title>
        <authorList>
            <person name="Kawai M."/>
            <person name="Futagami T."/>
            <person name="Toyoda A."/>
            <person name="Takaki Y."/>
            <person name="Nishi S."/>
            <person name="Hori S."/>
            <person name="Arai W."/>
            <person name="Tsubouchi T."/>
            <person name="Morono Y."/>
            <person name="Uchiyama I."/>
            <person name="Ito T."/>
            <person name="Fujiyama A."/>
            <person name="Inagaki F."/>
            <person name="Takami H."/>
        </authorList>
    </citation>
    <scope>NUCLEOTIDE SEQUENCE</scope>
    <source>
        <strain evidence="2">Expedition CK06-06</strain>
    </source>
</reference>
<feature type="non-terminal residue" evidence="2">
    <location>
        <position position="79"/>
    </location>
</feature>
<dbReference type="SUPFAM" id="SSF109604">
    <property type="entry name" value="HD-domain/PDEase-like"/>
    <property type="match status" value="1"/>
</dbReference>
<sequence length="79" mass="8707">DASLLHDIGKVGIPDSILSKQGPLTDEEWEPVKVHPKLGVEILRHITDLVNCLPAILHHHERYDGKGYPSGLKGDNIPL</sequence>
<feature type="domain" description="HD-GYP" evidence="1">
    <location>
        <begin position="1"/>
        <end position="79"/>
    </location>
</feature>
<dbReference type="AlphaFoldDB" id="X1DPK9"/>
<gene>
    <name evidence="2" type="ORF">S01H4_66283</name>
</gene>
<evidence type="ECO:0000313" key="2">
    <source>
        <dbReference type="EMBL" id="GAH22122.1"/>
    </source>
</evidence>
<proteinExistence type="predicted"/>
<organism evidence="2">
    <name type="scientific">marine sediment metagenome</name>
    <dbReference type="NCBI Taxonomy" id="412755"/>
    <lineage>
        <taxon>unclassified sequences</taxon>
        <taxon>metagenomes</taxon>
        <taxon>ecological metagenomes</taxon>
    </lineage>
</organism>
<dbReference type="PROSITE" id="PS51832">
    <property type="entry name" value="HD_GYP"/>
    <property type="match status" value="1"/>
</dbReference>
<name>X1DPK9_9ZZZZ</name>
<dbReference type="EMBL" id="BART01040970">
    <property type="protein sequence ID" value="GAH22122.1"/>
    <property type="molecule type" value="Genomic_DNA"/>
</dbReference>
<feature type="non-terminal residue" evidence="2">
    <location>
        <position position="1"/>
    </location>
</feature>
<dbReference type="Gene3D" id="1.10.3210.10">
    <property type="entry name" value="Hypothetical protein af1432"/>
    <property type="match status" value="1"/>
</dbReference>
<comment type="caution">
    <text evidence="2">The sequence shown here is derived from an EMBL/GenBank/DDBJ whole genome shotgun (WGS) entry which is preliminary data.</text>
</comment>
<dbReference type="CDD" id="cd00077">
    <property type="entry name" value="HDc"/>
    <property type="match status" value="1"/>
</dbReference>
<dbReference type="InterPro" id="IPR037522">
    <property type="entry name" value="HD_GYP_dom"/>
</dbReference>
<dbReference type="InterPro" id="IPR003607">
    <property type="entry name" value="HD/PDEase_dom"/>
</dbReference>
<protein>
    <recommendedName>
        <fullName evidence="1">HD-GYP domain-containing protein</fullName>
    </recommendedName>
</protein>